<dbReference type="OrthoDB" id="1735038at2759"/>
<feature type="chain" id="PRO_5026009332" description="Peptidase S28" evidence="7">
    <location>
        <begin position="21"/>
        <end position="648"/>
    </location>
</feature>
<feature type="compositionally biased region" description="Acidic residues" evidence="6">
    <location>
        <begin position="626"/>
        <end position="635"/>
    </location>
</feature>
<gene>
    <name evidence="8" type="ORF">EJ06DRAFT_546130</name>
</gene>
<evidence type="ECO:0000256" key="7">
    <source>
        <dbReference type="SAM" id="SignalP"/>
    </source>
</evidence>
<evidence type="ECO:0000256" key="2">
    <source>
        <dbReference type="ARBA" id="ARBA00022670"/>
    </source>
</evidence>
<dbReference type="Pfam" id="PF05577">
    <property type="entry name" value="Peptidase_S28"/>
    <property type="match status" value="1"/>
</dbReference>
<dbReference type="Proteomes" id="UP000799640">
    <property type="component" value="Unassembled WGS sequence"/>
</dbReference>
<keyword evidence="4" id="KW-0378">Hydrolase</keyword>
<dbReference type="PANTHER" id="PTHR11010">
    <property type="entry name" value="PROTEASE S28 PRO-X CARBOXYPEPTIDASE-RELATED"/>
    <property type="match status" value="1"/>
</dbReference>
<feature type="region of interest" description="Disordered" evidence="6">
    <location>
        <begin position="609"/>
        <end position="648"/>
    </location>
</feature>
<dbReference type="InterPro" id="IPR029058">
    <property type="entry name" value="AB_hydrolase_fold"/>
</dbReference>
<evidence type="ECO:0000256" key="4">
    <source>
        <dbReference type="ARBA" id="ARBA00022801"/>
    </source>
</evidence>
<evidence type="ECO:0000256" key="6">
    <source>
        <dbReference type="SAM" id="MobiDB-lite"/>
    </source>
</evidence>
<accession>A0A6G1I7B1</accession>
<reference evidence="8" key="1">
    <citation type="journal article" date="2020" name="Stud. Mycol.">
        <title>101 Dothideomycetes genomes: a test case for predicting lifestyles and emergence of pathogens.</title>
        <authorList>
            <person name="Haridas S."/>
            <person name="Albert R."/>
            <person name="Binder M."/>
            <person name="Bloem J."/>
            <person name="Labutti K."/>
            <person name="Salamov A."/>
            <person name="Andreopoulos B."/>
            <person name="Baker S."/>
            <person name="Barry K."/>
            <person name="Bills G."/>
            <person name="Bluhm B."/>
            <person name="Cannon C."/>
            <person name="Castanera R."/>
            <person name="Culley D."/>
            <person name="Daum C."/>
            <person name="Ezra D."/>
            <person name="Gonzalez J."/>
            <person name="Henrissat B."/>
            <person name="Kuo A."/>
            <person name="Liang C."/>
            <person name="Lipzen A."/>
            <person name="Lutzoni F."/>
            <person name="Magnuson J."/>
            <person name="Mondo S."/>
            <person name="Nolan M."/>
            <person name="Ohm R."/>
            <person name="Pangilinan J."/>
            <person name="Park H.-J."/>
            <person name="Ramirez L."/>
            <person name="Alfaro M."/>
            <person name="Sun H."/>
            <person name="Tritt A."/>
            <person name="Yoshinaga Y."/>
            <person name="Zwiers L.-H."/>
            <person name="Turgeon B."/>
            <person name="Goodwin S."/>
            <person name="Spatafora J."/>
            <person name="Crous P."/>
            <person name="Grigoriev I."/>
        </authorList>
    </citation>
    <scope>NUCLEOTIDE SEQUENCE</scope>
    <source>
        <strain evidence="8">CBS 262.69</strain>
    </source>
</reference>
<organism evidence="8 9">
    <name type="scientific">Trichodelitschia bisporula</name>
    <dbReference type="NCBI Taxonomy" id="703511"/>
    <lineage>
        <taxon>Eukaryota</taxon>
        <taxon>Fungi</taxon>
        <taxon>Dikarya</taxon>
        <taxon>Ascomycota</taxon>
        <taxon>Pezizomycotina</taxon>
        <taxon>Dothideomycetes</taxon>
        <taxon>Dothideomycetes incertae sedis</taxon>
        <taxon>Phaeotrichales</taxon>
        <taxon>Phaeotrichaceae</taxon>
        <taxon>Trichodelitschia</taxon>
    </lineage>
</organism>
<keyword evidence="5" id="KW-0325">Glycoprotein</keyword>
<dbReference type="Gene3D" id="3.40.50.1820">
    <property type="entry name" value="alpha/beta hydrolase"/>
    <property type="match status" value="2"/>
</dbReference>
<name>A0A6G1I7B1_9PEZI</name>
<dbReference type="GO" id="GO:0006508">
    <property type="term" value="P:proteolysis"/>
    <property type="evidence" value="ECO:0007669"/>
    <property type="project" value="UniProtKB-KW"/>
</dbReference>
<dbReference type="InterPro" id="IPR008758">
    <property type="entry name" value="Peptidase_S28"/>
</dbReference>
<keyword evidence="3 7" id="KW-0732">Signal</keyword>
<dbReference type="EMBL" id="ML996688">
    <property type="protein sequence ID" value="KAF2404152.1"/>
    <property type="molecule type" value="Genomic_DNA"/>
</dbReference>
<evidence type="ECO:0000313" key="9">
    <source>
        <dbReference type="Proteomes" id="UP000799640"/>
    </source>
</evidence>
<dbReference type="GO" id="GO:0070008">
    <property type="term" value="F:serine-type exopeptidase activity"/>
    <property type="evidence" value="ECO:0007669"/>
    <property type="project" value="InterPro"/>
</dbReference>
<evidence type="ECO:0000256" key="1">
    <source>
        <dbReference type="ARBA" id="ARBA00011079"/>
    </source>
</evidence>
<evidence type="ECO:0008006" key="10">
    <source>
        <dbReference type="Google" id="ProtNLM"/>
    </source>
</evidence>
<feature type="signal peptide" evidence="7">
    <location>
        <begin position="1"/>
        <end position="20"/>
    </location>
</feature>
<evidence type="ECO:0000313" key="8">
    <source>
        <dbReference type="EMBL" id="KAF2404152.1"/>
    </source>
</evidence>
<feature type="compositionally biased region" description="Basic residues" evidence="6">
    <location>
        <begin position="639"/>
        <end position="648"/>
    </location>
</feature>
<dbReference type="AlphaFoldDB" id="A0A6G1I7B1"/>
<keyword evidence="2" id="KW-0645">Protease</keyword>
<sequence length="648" mass="72334">MASFAVRLALACFFIHNVAAFLGGLISKYDIMASMDLLPDGTPMEIEDTDDDWRTKANIRQIINGTNGTEHILTEYVTLPIDHFGEGAGTFNNRFWVSEIDYKPGGPIFVYDVGEANASTNGVQYQRLMNETSFFKQMVRRYHGIGIVWEHRFYGNSSPHNISLNTPAKHFEFHTTEQALADVPTFAWNFTRKSMPDVDLTPASTPWVFVGGSYPGMRASFMRRFYPGTIFAGYSAAAPVEAAIDMSVYFEPIWEGMHTYGWANCSQDIKAAVQAVDSILEDPAEAIKIKERFLGRTAGNNTNAGFADALSTIFFLWQSYGVDGGPQGLRSFCNWIERDPVTNTTSDARGWAAVRGVDYVLGRWASWPFFASAVNENLFTHCEGGPTARRILNSTLPKPNMTTTYPKGPRPAQNATRIVQCNLEERFPEPAAISWTWQYCTTWGFLQSVNLGPHQLLSKYNSLVHQRDICHRQFPDGLKSGLLPLWPDVKSANARFGGWRSLPPRTFHSGGQFDPWRTLSVLSDQPLSPRYAVTHNIPSCSAPSGKIRVAPDDGSWGSVFGYVVPGGEHAYDFRTSFVAGRPAIELFNKALDEWLKCWKPLAAGGAPGVLPGNATNHTNELTLPDPPEEDEEEDEERRKVMKRKHRLC</sequence>
<keyword evidence="9" id="KW-1185">Reference proteome</keyword>
<proteinExistence type="inferred from homology"/>
<comment type="similarity">
    <text evidence="1">Belongs to the peptidase S28 family.</text>
</comment>
<protein>
    <recommendedName>
        <fullName evidence="10">Peptidase S28</fullName>
    </recommendedName>
</protein>
<evidence type="ECO:0000256" key="5">
    <source>
        <dbReference type="ARBA" id="ARBA00023180"/>
    </source>
</evidence>
<dbReference type="PANTHER" id="PTHR11010:SF109">
    <property type="entry name" value="PEPTIDASE, FAMILY S28, PUTATIVE (AFU_ORTHOLOGUE AFUA_4G03790)-RELATED"/>
    <property type="match status" value="1"/>
</dbReference>
<evidence type="ECO:0000256" key="3">
    <source>
        <dbReference type="ARBA" id="ARBA00022729"/>
    </source>
</evidence>
<dbReference type="GO" id="GO:0008239">
    <property type="term" value="F:dipeptidyl-peptidase activity"/>
    <property type="evidence" value="ECO:0007669"/>
    <property type="project" value="TreeGrafter"/>
</dbReference>